<evidence type="ECO:0008006" key="3">
    <source>
        <dbReference type="Google" id="ProtNLM"/>
    </source>
</evidence>
<dbReference type="Pfam" id="PF10098">
    <property type="entry name" value="DUF2336"/>
    <property type="match status" value="1"/>
</dbReference>
<dbReference type="AlphaFoldDB" id="A0A328A857"/>
<name>A0A328A857_9CAUL</name>
<gene>
    <name evidence="1" type="ORF">DJ018_18465</name>
</gene>
<evidence type="ECO:0000313" key="2">
    <source>
        <dbReference type="Proteomes" id="UP000249725"/>
    </source>
</evidence>
<dbReference type="RefSeq" id="WP_111516461.1">
    <property type="nucleotide sequence ID" value="NZ_QFYR01000006.1"/>
</dbReference>
<keyword evidence="2" id="KW-1185">Reference proteome</keyword>
<protein>
    <recommendedName>
        <fullName evidence="3">DUF2336 domain-containing protein</fullName>
    </recommendedName>
</protein>
<evidence type="ECO:0000313" key="1">
    <source>
        <dbReference type="EMBL" id="RAK50732.1"/>
    </source>
</evidence>
<accession>A0A328A857</accession>
<dbReference type="Proteomes" id="UP000249725">
    <property type="component" value="Unassembled WGS sequence"/>
</dbReference>
<sequence length="382" mass="41330">MVTTRTALTEEDIRTLVKGATPDERAAAAQKLCKNIQGEPLTAEDRATAAEILRIMAADAAEMVRRALAVSLNSSPLLPRDVAVKLARDVEGVALPILSASPAFQDEDLIEIVRLGGPVRQLAVAKRPVLSRKVTNALAETGAERAVAAACANPGAEFSEGGLQLIVDRFEASERVLAAVAYRSVLPLSVTERLIGLVGEHLQEHLVSHHALSPETALKIVTGSTERATIDLVDQAGRTADVKGFVAHLSREGRLTPSLLLRAAAQGHMTFLEWSIAELAGVPHHRTWLMIHDAGPLGLRAIYERAGLPARLFPAFRAAADTFHSMEFDGGPRDRERFQQRMIERFLTQAPSAAREDVDYLLDKMDRLSEETVESGALVESA</sequence>
<comment type="caution">
    <text evidence="1">The sequence shown here is derived from an EMBL/GenBank/DDBJ whole genome shotgun (WGS) entry which is preliminary data.</text>
</comment>
<dbReference type="InterPro" id="IPR014598">
    <property type="entry name" value="UCP035865"/>
</dbReference>
<dbReference type="InterPro" id="IPR019285">
    <property type="entry name" value="DUF2336"/>
</dbReference>
<dbReference type="OrthoDB" id="9798569at2"/>
<dbReference type="PIRSF" id="PIRSF035865">
    <property type="entry name" value="UCP035865"/>
    <property type="match status" value="1"/>
</dbReference>
<proteinExistence type="predicted"/>
<reference evidence="2" key="1">
    <citation type="submission" date="2018-05" db="EMBL/GenBank/DDBJ databases">
        <authorList>
            <person name="Li X."/>
        </authorList>
    </citation>
    <scope>NUCLEOTIDE SEQUENCE [LARGE SCALE GENOMIC DNA]</scope>
    <source>
        <strain evidence="2">YIM 73061</strain>
    </source>
</reference>
<dbReference type="EMBL" id="QFYR01000006">
    <property type="protein sequence ID" value="RAK50732.1"/>
    <property type="molecule type" value="Genomic_DNA"/>
</dbReference>
<organism evidence="1 2">
    <name type="scientific">Phenylobacterium deserti</name>
    <dbReference type="NCBI Taxonomy" id="1914756"/>
    <lineage>
        <taxon>Bacteria</taxon>
        <taxon>Pseudomonadati</taxon>
        <taxon>Pseudomonadota</taxon>
        <taxon>Alphaproteobacteria</taxon>
        <taxon>Caulobacterales</taxon>
        <taxon>Caulobacteraceae</taxon>
        <taxon>Phenylobacterium</taxon>
    </lineage>
</organism>